<evidence type="ECO:0000256" key="1">
    <source>
        <dbReference type="ARBA" id="ARBA00000885"/>
    </source>
</evidence>
<dbReference type="Pfam" id="PF06025">
    <property type="entry name" value="DUF913"/>
    <property type="match status" value="1"/>
</dbReference>
<dbReference type="PROSITE" id="PS50030">
    <property type="entry name" value="UBA"/>
    <property type="match status" value="1"/>
</dbReference>
<keyword evidence="6 8" id="KW-0833">Ubl conjugation pathway</keyword>
<sequence>MTLHSSPKKEEKTGILCEQPPPIFTSIELEHLHKSLRRHSFSFTDDCYHSNCVEFSRKVVLTSSPLRCKTTEPTHFSINQRNSAKLEIVGADTFTLPTNMKKKRTKPSPYQTLLDQLKKINDAVELIEKMAQEISLITRRKTDTLDNWREILVKLMDHIQSSVVPLEVTNRDTQDEKSPPLTTLAPGVTLERLSSAIDCITFIVTRCEERHNFPNTKPFNDVLSLAIEDSKLRLATLHLISRLVKRPLITRRNQEELALHPALQSRLFTIAQGWSGRELGLDIITCCKPNLRRTIPLHLEYFEAGKGKQCLHIEDMSVYSESTMECFNVINAKYAVPGKYHFPLFLRILYSKQFPNDQGRTDVLLGRLTAFHIISLTANEPNMNMMSLFTRGDPELLPELVQVVYTEENIPDSIRTIAFKIFKSITLDDQRLNAVYHALGCGIYHGPLPSLVRRIAAAYMSDTDDGLMSEKTVSALFSLLVSIASTQSGSPRIVSYLLPLISHQVKNPSPVKSTILRKSIEVIDTHIYYDEQGAFQENFRELGGVDALLSRLVKETIGSVENDSSKMEEDSTELPTLTKEKKGLVKALMLAVSPCLVGQLNSVIEGGLADVLIYIFKHPQYYGGSIFSAAAGALATIINNEPTSFTALFNKGVPQAYLEAISRDFYPSSKTVDSLINTVSTICLNAEGRSQIQKLNFFDKVFATFADERHVEAIQSSSLRLGQSMEEFIRHYPEFKPIVIGCIIKVMKGLVEKGRAAESTKQLWSFVDNILKFLQHLLASDHAEAFNKEGGLELLTDIFNLSGIPVEQMKEINYLLQILFLQAPSVSKVFVSNINHQFNQLDSLSQWRKGCQIIEDMESTKSVKEICNKIHSLVSTLGSLVRDRSHHEPDIFNEWGTEEGIRGRYSLGQLQRCILWNMSRTSLKKESSKAEEKETTATIPPVTTSHSMDDPPAAPAPPPASQPENKRTSTEELALSLISGIHALAKGLSRYMWFISRHGSGRSSAHSKKRKTAENLDSHLGKILVEHLSWSPVGPLSVRERCAYLASVIGEVRSLMFNERVSHAHTLLLYSFHHNGGSDTLFHILADLVQTYRKEGKVLPAEDPISLALVATGKLIRCIVTHRMVNASLATMYLQGQPCYDTHKPFDSQALIQSIHTVSLKALLPLWNSEELRDLPANFVSQVSSSLVQIMQRETPAGTSHVPPPPPAPPAFTPDNNVVSALTDMGFTRSHALTALEHLGVNDLAVAADYMINHPQEEEGMQDAEDPELVMALQMSLGNNTPVANVVPPVAVENHDGDLKKLKESLKNSLIKSLPDVADGQQAAGELIKNFCFNNREEGVSVAKEMVTKAVEALRSKEAKPERLSYFCEIIDQILRTGTREAREVVSQSALPSCIIDRIYNDPKTENYWEAGIKVLEYLSQIPTDIDPPSHEKEVLDSMLNVSDQMSAVRLCLKLMEDPKSTPRVLLLTSRLTRYHEAASAFVSEGGLTKLLNREAVLGPVDFAILHHVMEDEATLRTCMENEIRNVVPTKNKLRSLLAATAAVLHRNPKMYVQVATEILRSSNDVLTTVPPGQNETQMDTTATQTAPSTTTAPSTQGTPSRQNKKIPHHWKTITNELFNILSSTTETKKMKEKAIGIITDLLQTFPSFSQLVLRGPDSNFDFVHLLLDIFSGETPPAGVVERKTENQYLKGALSVLCGRTEGRKKVTTEIVSLLREKTKQLSLRQIKPSSVQLLVDLTFGLLTSRASAGVTSELTRMMMDQNIGQVLVGVIGGLDLNDPESADVVNSVLNPLGQLCKLPYDRRPLPQMVEPVGEGRESDSEDMDEEQPPREASDRPGVPTARRSTTEVAPVDRMAEDQTEPPEEFLEENANPPESVVFGDAPNRNNPPGVSIVVEGSDGPVRLSDLIPGLEQLFQVGNPSMQNSAIDIIQNLMGRVESDHSLTGLPMNPGNLRASAVGPLNAARWMDDGKRPGHEETSFAGQFEKLLSQRIPKKEEQGKLTKEKTTEAKPTPQPVAPSTTSQTATQPANSTGGLPGLDLASMISNAFSESLRPPQAPGSMDFGGTPVRSTNPFSFSFGQTTPPLPSVSTSTSTTTTTTTQSIPPGIDPAFWEALPESVRAELVSQQVGSTAPPPPSNENSLNPDFLAALPDDIRAEVLEQEQRDRERATREREAESADVSRAQDMDNASFLATLPPELRQEILMTQDDDFIASLPPLVRAEASALRDRSYNRRLHPSGLLGQLGGGLLGNLGHAGGPRPPGPPAPAPAGRAVLEDPESIRVLGKILHLQNAINRNLVSRLFLHLCNFESTRQVTLDMLMENLVNRSDKMEIESQIQPEQIGSRSLTKDIEQIEALTPPQKNLLGYPAGFSFTFTLAGQQSHNLTARKVLDLLTFLVKNSPKISNEFVNGGANPTRLDQLVQLVSQPMIFKHATQLDSILNLVVSIFKGGRTLSTMDESSRPPVPIMPPQNILGLISLYNLPTVTEAAFKHLKYILEQLSTLESNRSHAVEGLSSGAKEAAEVLQHQLVQLRDRLATSSQHPAAILAELSFNHKTGLLRRMRTLSSILNAKKDTEDKSNRMINFIHLEKLWDSLESIMNGLDSEENMGNSASLTLSPLLPIIEIFFIAHTEGTVGNANQVNKNEGPEHQRFLTFAEKYRKFLNEFIRQSPSVLEESFGALLTTPNLLDFENKRSYFRSQLNRERTEDRGESIRLHVQRDQVMTSSFYQLHNRTPDEMKGKLTVVFNGEEAIDAGGVSREWYTILAKEMFNPNYCLFTPTADSAFQPNKDSGINVDHLKYFKFVGRVIGKALYDNQLLDAHFTRSFYKHILGAPITFQDMEAIDPEYYRNLAWILDNDITDVLDLTFSCQTEEFGVVRTDDLKPNGRNIAVTNDNKKEYVHLITQHKMTTAIRQQIDNFLAGFHEIIKPNLVSIFTPAELELLVSGLPDIDTEDLRKNTEYKGFTQHSPAIQWFWQVVKEMNQEDKALLLQFVTGTSKVPLEGFKALQGMSGPTKFSIHKDYETHRLPSAHTCFNQLDLPEYATYEEMKKNLYIAVRMGSAGFGIIKRSGAVEACGAHNPKVVGSKPTFAILFVLAVSYSST</sequence>
<dbReference type="InterPro" id="IPR016024">
    <property type="entry name" value="ARM-type_fold"/>
</dbReference>
<dbReference type="Proteomes" id="UP000241769">
    <property type="component" value="Unassembled WGS sequence"/>
</dbReference>
<dbReference type="InterPro" id="IPR000569">
    <property type="entry name" value="HECT_dom"/>
</dbReference>
<dbReference type="PANTHER" id="PTHR11254">
    <property type="entry name" value="HECT DOMAIN UBIQUITIN-PROTEIN LIGASE"/>
    <property type="match status" value="1"/>
</dbReference>
<comment type="catalytic activity">
    <reaction evidence="1">
        <text>S-ubiquitinyl-[E2 ubiquitin-conjugating enzyme]-L-cysteine + [acceptor protein]-L-lysine = [E2 ubiquitin-conjugating enzyme]-L-cysteine + N(6)-ubiquitinyl-[acceptor protein]-L-lysine.</text>
        <dbReference type="EC" id="2.3.2.26"/>
    </reaction>
</comment>
<dbReference type="CDD" id="cd00078">
    <property type="entry name" value="HECTc"/>
    <property type="match status" value="1"/>
</dbReference>
<dbReference type="FunCoup" id="A0A2P6NSK8">
    <property type="interactions" value="453"/>
</dbReference>
<dbReference type="Gene3D" id="3.30.2160.10">
    <property type="entry name" value="Hect, E3 ligase catalytic domain"/>
    <property type="match status" value="1"/>
</dbReference>
<feature type="compositionally biased region" description="Polar residues" evidence="9">
    <location>
        <begin position="1566"/>
        <end position="1580"/>
    </location>
</feature>
<keyword evidence="4" id="KW-0808">Transferase</keyword>
<feature type="domain" description="HECT" evidence="11">
    <location>
        <begin position="2733"/>
        <end position="3065"/>
    </location>
</feature>
<feature type="compositionally biased region" description="Pro residues" evidence="9">
    <location>
        <begin position="2258"/>
        <end position="2267"/>
    </location>
</feature>
<protein>
    <recommendedName>
        <fullName evidence="3">HECT-type E3 ubiquitin transferase</fullName>
        <ecNumber evidence="3">2.3.2.26</ecNumber>
    </recommendedName>
</protein>
<dbReference type="FunFam" id="3.90.1750.10:FF:000003">
    <property type="entry name" value="E3 ubiquitin-protein ligase UPL1"/>
    <property type="match status" value="1"/>
</dbReference>
<dbReference type="SUPFAM" id="SSF56204">
    <property type="entry name" value="Hect, E3 ligase catalytic domain"/>
    <property type="match status" value="1"/>
</dbReference>
<feature type="region of interest" description="Disordered" evidence="9">
    <location>
        <begin position="2251"/>
        <end position="2271"/>
    </location>
</feature>
<feature type="region of interest" description="Disordered" evidence="9">
    <location>
        <begin position="2050"/>
        <end position="2106"/>
    </location>
</feature>
<feature type="compositionally biased region" description="Acidic residues" evidence="9">
    <location>
        <begin position="1858"/>
        <end position="1868"/>
    </location>
</feature>
<dbReference type="FunFam" id="3.30.2160.10:FF:000001">
    <property type="entry name" value="E3 ubiquitin-protein ligase NEDD4-like"/>
    <property type="match status" value="1"/>
</dbReference>
<dbReference type="GO" id="GO:0061630">
    <property type="term" value="F:ubiquitin protein ligase activity"/>
    <property type="evidence" value="ECO:0007669"/>
    <property type="project" value="UniProtKB-EC"/>
</dbReference>
<dbReference type="InterPro" id="IPR009060">
    <property type="entry name" value="UBA-like_sf"/>
</dbReference>
<dbReference type="UniPathway" id="UPA00143"/>
<evidence type="ECO:0000259" key="11">
    <source>
        <dbReference type="PROSITE" id="PS50237"/>
    </source>
</evidence>
<dbReference type="STRING" id="1890364.A0A2P6NSK8"/>
<organism evidence="12 13">
    <name type="scientific">Planoprotostelium fungivorum</name>
    <dbReference type="NCBI Taxonomy" id="1890364"/>
    <lineage>
        <taxon>Eukaryota</taxon>
        <taxon>Amoebozoa</taxon>
        <taxon>Evosea</taxon>
        <taxon>Variosea</taxon>
        <taxon>Cavosteliida</taxon>
        <taxon>Cavosteliaceae</taxon>
        <taxon>Planoprotostelium</taxon>
    </lineage>
</organism>
<feature type="compositionally biased region" description="Low complexity" evidence="9">
    <location>
        <begin position="2087"/>
        <end position="2105"/>
    </location>
</feature>
<dbReference type="SUPFAM" id="SSF48371">
    <property type="entry name" value="ARM repeat"/>
    <property type="match status" value="1"/>
</dbReference>
<keyword evidence="13" id="KW-1185">Reference proteome</keyword>
<dbReference type="InterPro" id="IPR010314">
    <property type="entry name" value="E3_Ub_ligase_DUF913"/>
</dbReference>
<evidence type="ECO:0000313" key="13">
    <source>
        <dbReference type="Proteomes" id="UP000241769"/>
    </source>
</evidence>
<feature type="compositionally biased region" description="Basic and acidic residues" evidence="9">
    <location>
        <begin position="924"/>
        <end position="935"/>
    </location>
</feature>
<evidence type="ECO:0000256" key="7">
    <source>
        <dbReference type="ARBA" id="ARBA00034494"/>
    </source>
</evidence>
<comment type="similarity">
    <text evidence="7">Belongs to the UPL family. TOM1/PTR1 subfamily.</text>
</comment>
<feature type="region of interest" description="Disordered" evidence="9">
    <location>
        <begin position="1989"/>
        <end position="2038"/>
    </location>
</feature>
<comment type="caution">
    <text evidence="12">The sequence shown here is derived from an EMBL/GenBank/DDBJ whole genome shotgun (WGS) entry which is preliminary data.</text>
</comment>
<dbReference type="SMART" id="SM00119">
    <property type="entry name" value="HECTc"/>
    <property type="match status" value="1"/>
</dbReference>
<proteinExistence type="inferred from homology"/>
<dbReference type="InterPro" id="IPR025527">
    <property type="entry name" value="HUWE1/Rev1_UBM"/>
</dbReference>
<evidence type="ECO:0000259" key="10">
    <source>
        <dbReference type="PROSITE" id="PS50030"/>
    </source>
</evidence>
<dbReference type="InParanoid" id="A0A2P6NSK8"/>
<evidence type="ECO:0000256" key="6">
    <source>
        <dbReference type="ARBA" id="ARBA00022786"/>
    </source>
</evidence>
<gene>
    <name evidence="12" type="ORF">PROFUN_03692</name>
</gene>
<feature type="compositionally biased region" description="Low complexity" evidence="9">
    <location>
        <begin position="1581"/>
        <end position="1601"/>
    </location>
</feature>
<feature type="compositionally biased region" description="Polar residues" evidence="9">
    <location>
        <begin position="2068"/>
        <end position="2080"/>
    </location>
</feature>
<name>A0A2P6NSK8_9EUKA</name>
<comment type="pathway">
    <text evidence="2">Protein modification; protein ubiquitination.</text>
</comment>
<feature type="compositionally biased region" description="Basic and acidic residues" evidence="9">
    <location>
        <begin position="1993"/>
        <end position="2008"/>
    </location>
</feature>
<dbReference type="Gene3D" id="3.30.2410.10">
    <property type="entry name" value="Hect, E3 ligase catalytic domain"/>
    <property type="match status" value="1"/>
</dbReference>
<evidence type="ECO:0000256" key="9">
    <source>
        <dbReference type="SAM" id="MobiDB-lite"/>
    </source>
</evidence>
<dbReference type="Pfam" id="PF00632">
    <property type="entry name" value="HECT"/>
    <property type="match status" value="1"/>
</dbReference>
<evidence type="ECO:0000256" key="5">
    <source>
        <dbReference type="ARBA" id="ARBA00022737"/>
    </source>
</evidence>
<keyword evidence="5" id="KW-0677">Repeat</keyword>
<dbReference type="InterPro" id="IPR035983">
    <property type="entry name" value="Hect_E3_ubiquitin_ligase"/>
</dbReference>
<feature type="region of interest" description="Disordered" evidence="9">
    <location>
        <begin position="1806"/>
        <end position="1871"/>
    </location>
</feature>
<dbReference type="Gene3D" id="1.10.8.10">
    <property type="entry name" value="DNA helicase RuvA subunit, C-terminal domain"/>
    <property type="match status" value="1"/>
</dbReference>
<dbReference type="GO" id="GO:0005737">
    <property type="term" value="C:cytoplasm"/>
    <property type="evidence" value="ECO:0007669"/>
    <property type="project" value="TreeGrafter"/>
</dbReference>
<dbReference type="OrthoDB" id="8068875at2759"/>
<dbReference type="FunFam" id="3.30.2410.10:FF:000001">
    <property type="entry name" value="E3 ubiquitin-protein ligase NEDD4-like"/>
    <property type="match status" value="1"/>
</dbReference>
<dbReference type="EC" id="2.3.2.26" evidence="3"/>
<evidence type="ECO:0000256" key="2">
    <source>
        <dbReference type="ARBA" id="ARBA00004906"/>
    </source>
</evidence>
<feature type="compositionally biased region" description="Basic and acidic residues" evidence="9">
    <location>
        <begin position="2161"/>
        <end position="2176"/>
    </location>
</feature>
<feature type="domain" description="UBA" evidence="10">
    <location>
        <begin position="1213"/>
        <end position="1254"/>
    </location>
</feature>
<dbReference type="SUPFAM" id="SSF46934">
    <property type="entry name" value="UBA-like"/>
    <property type="match status" value="1"/>
</dbReference>
<evidence type="ECO:0000256" key="8">
    <source>
        <dbReference type="PROSITE-ProRule" id="PRU00104"/>
    </source>
</evidence>
<dbReference type="GO" id="GO:0000209">
    <property type="term" value="P:protein polyubiquitination"/>
    <property type="evidence" value="ECO:0007669"/>
    <property type="project" value="TreeGrafter"/>
</dbReference>
<dbReference type="Gene3D" id="3.90.1750.10">
    <property type="entry name" value="Hect, E3 ligase catalytic domains"/>
    <property type="match status" value="1"/>
</dbReference>
<feature type="region of interest" description="Disordered" evidence="9">
    <location>
        <begin position="2161"/>
        <end position="2185"/>
    </location>
</feature>
<dbReference type="EMBL" id="MDYQ01000025">
    <property type="protein sequence ID" value="PRP86944.1"/>
    <property type="molecule type" value="Genomic_DNA"/>
</dbReference>
<dbReference type="InterPro" id="IPR015940">
    <property type="entry name" value="UBA"/>
</dbReference>
<evidence type="ECO:0000313" key="12">
    <source>
        <dbReference type="EMBL" id="PRP86944.1"/>
    </source>
</evidence>
<accession>A0A2P6NSK8</accession>
<feature type="region of interest" description="Disordered" evidence="9">
    <location>
        <begin position="924"/>
        <end position="969"/>
    </location>
</feature>
<dbReference type="PROSITE" id="PS50237">
    <property type="entry name" value="HECT"/>
    <property type="match status" value="1"/>
</dbReference>
<feature type="active site" description="Glycyl thioester intermediate" evidence="8">
    <location>
        <position position="3032"/>
    </location>
</feature>
<dbReference type="Pfam" id="PF06012">
    <property type="entry name" value="DUF908"/>
    <property type="match status" value="1"/>
</dbReference>
<dbReference type="GO" id="GO:0016874">
    <property type="term" value="F:ligase activity"/>
    <property type="evidence" value="ECO:0007669"/>
    <property type="project" value="UniProtKB-KW"/>
</dbReference>
<dbReference type="InterPro" id="IPR010309">
    <property type="entry name" value="E3_Ub_ligase_DUF908"/>
</dbReference>
<dbReference type="Pfam" id="PF14377">
    <property type="entry name" value="UBM"/>
    <property type="match status" value="3"/>
</dbReference>
<keyword evidence="12" id="KW-0436">Ligase</keyword>
<feature type="region of interest" description="Disordered" evidence="9">
    <location>
        <begin position="1566"/>
        <end position="1606"/>
    </location>
</feature>
<dbReference type="InterPro" id="IPR050409">
    <property type="entry name" value="E3_ubiq-protein_ligase"/>
</dbReference>
<dbReference type="PANTHER" id="PTHR11254:SF67">
    <property type="entry name" value="E3 UBIQUITIN-PROTEIN LIGASE HUWE1"/>
    <property type="match status" value="1"/>
</dbReference>
<evidence type="ECO:0000256" key="3">
    <source>
        <dbReference type="ARBA" id="ARBA00012485"/>
    </source>
</evidence>
<feature type="region of interest" description="Disordered" evidence="9">
    <location>
        <begin position="2124"/>
        <end position="2144"/>
    </location>
</feature>
<reference evidence="12 13" key="1">
    <citation type="journal article" date="2018" name="Genome Biol. Evol.">
        <title>Multiple Roots of Fruiting Body Formation in Amoebozoa.</title>
        <authorList>
            <person name="Hillmann F."/>
            <person name="Forbes G."/>
            <person name="Novohradska S."/>
            <person name="Ferling I."/>
            <person name="Riege K."/>
            <person name="Groth M."/>
            <person name="Westermann M."/>
            <person name="Marz M."/>
            <person name="Spaller T."/>
            <person name="Winckler T."/>
            <person name="Schaap P."/>
            <person name="Glockner G."/>
        </authorList>
    </citation>
    <scope>NUCLEOTIDE SEQUENCE [LARGE SCALE GENOMIC DNA]</scope>
    <source>
        <strain evidence="12 13">Jena</strain>
    </source>
</reference>
<feature type="compositionally biased region" description="Polar residues" evidence="9">
    <location>
        <begin position="2017"/>
        <end position="2033"/>
    </location>
</feature>
<dbReference type="GO" id="GO:0006511">
    <property type="term" value="P:ubiquitin-dependent protein catabolic process"/>
    <property type="evidence" value="ECO:0007669"/>
    <property type="project" value="TreeGrafter"/>
</dbReference>
<evidence type="ECO:0000256" key="4">
    <source>
        <dbReference type="ARBA" id="ARBA00022679"/>
    </source>
</evidence>
<feature type="compositionally biased region" description="Pro residues" evidence="9">
    <location>
        <begin position="952"/>
        <end position="961"/>
    </location>
</feature>